<dbReference type="PANTHER" id="PTHR45588">
    <property type="entry name" value="TPR DOMAIN-CONTAINING PROTEIN"/>
    <property type="match status" value="1"/>
</dbReference>
<dbReference type="Proteomes" id="UP001392437">
    <property type="component" value="Unassembled WGS sequence"/>
</dbReference>
<gene>
    <name evidence="1" type="ORF">PG999_004067</name>
</gene>
<accession>A0AAW0R5I9</accession>
<comment type="caution">
    <text evidence="1">The sequence shown here is derived from an EMBL/GenBank/DDBJ whole genome shotgun (WGS) entry which is preliminary data.</text>
</comment>
<dbReference type="AlphaFoldDB" id="A0AAW0R5I9"/>
<keyword evidence="2" id="KW-1185">Reference proteome</keyword>
<reference evidence="1 2" key="1">
    <citation type="submission" date="2023-01" db="EMBL/GenBank/DDBJ databases">
        <title>Analysis of 21 Apiospora genomes using comparative genomics revels a genus with tremendous synthesis potential of carbohydrate active enzymes and secondary metabolites.</title>
        <authorList>
            <person name="Sorensen T."/>
        </authorList>
    </citation>
    <scope>NUCLEOTIDE SEQUENCE [LARGE SCALE GENOMIC DNA]</scope>
    <source>
        <strain evidence="1 2">CBS 117206</strain>
    </source>
</reference>
<protein>
    <submittedName>
        <fullName evidence="1">Uncharacterized protein</fullName>
    </submittedName>
</protein>
<dbReference type="EMBL" id="JAQQWP010000003">
    <property type="protein sequence ID" value="KAK8124149.1"/>
    <property type="molecule type" value="Genomic_DNA"/>
</dbReference>
<name>A0AAW0R5I9_9PEZI</name>
<sequence length="288" mass="33641">MSKRGETSFKPASFNVVEIQTFQSSIQRDAIVRRFNDIYTLYRMHDCPFRIYSAMFAGQSRVALKTVARMEALLTADFLNVRSTPMADWLEDLRITAPDADTMDEWWRILSEKNKTWKRHAPDFYSFTSHVPRDLGTGLENQIMVSTFSQYTDRMMGWTPEQTRANHVSGGCFYIRSKSDPRFFWYVAEDKKLYSSMRGKTRFCIKARDKDISGKVMIRKDEIQISCATDREQFVNEDDDGRLIVARRTMHGLKFGDFLRDDFVAEGVDFMRITRVSNHSGESWELVE</sequence>
<proteinExistence type="predicted"/>
<organism evidence="1 2">
    <name type="scientific">Apiospora kogelbergensis</name>
    <dbReference type="NCBI Taxonomy" id="1337665"/>
    <lineage>
        <taxon>Eukaryota</taxon>
        <taxon>Fungi</taxon>
        <taxon>Dikarya</taxon>
        <taxon>Ascomycota</taxon>
        <taxon>Pezizomycotina</taxon>
        <taxon>Sordariomycetes</taxon>
        <taxon>Xylariomycetidae</taxon>
        <taxon>Amphisphaeriales</taxon>
        <taxon>Apiosporaceae</taxon>
        <taxon>Apiospora</taxon>
    </lineage>
</organism>
<evidence type="ECO:0000313" key="1">
    <source>
        <dbReference type="EMBL" id="KAK8124149.1"/>
    </source>
</evidence>
<evidence type="ECO:0000313" key="2">
    <source>
        <dbReference type="Proteomes" id="UP001392437"/>
    </source>
</evidence>
<dbReference type="PANTHER" id="PTHR45588:SF1">
    <property type="entry name" value="WW DOMAIN-CONTAINING PROTEIN"/>
    <property type="match status" value="1"/>
</dbReference>